<dbReference type="Gene3D" id="3.30.530.20">
    <property type="match status" value="1"/>
</dbReference>
<accession>A0ABV6R0C3</accession>
<dbReference type="CDD" id="cd08862">
    <property type="entry name" value="SRPBCC_Smu440-like"/>
    <property type="match status" value="1"/>
</dbReference>
<evidence type="ECO:0000313" key="2">
    <source>
        <dbReference type="Proteomes" id="UP001589890"/>
    </source>
</evidence>
<organism evidence="1 2">
    <name type="scientific">Kribbella deserti</name>
    <dbReference type="NCBI Taxonomy" id="1926257"/>
    <lineage>
        <taxon>Bacteria</taxon>
        <taxon>Bacillati</taxon>
        <taxon>Actinomycetota</taxon>
        <taxon>Actinomycetes</taxon>
        <taxon>Propionibacteriales</taxon>
        <taxon>Kribbellaceae</taxon>
        <taxon>Kribbella</taxon>
    </lineage>
</organism>
<dbReference type="EMBL" id="JBHLTC010000053">
    <property type="protein sequence ID" value="MFC0629402.1"/>
    <property type="molecule type" value="Genomic_DNA"/>
</dbReference>
<proteinExistence type="predicted"/>
<dbReference type="Pfam" id="PF10604">
    <property type="entry name" value="Polyketide_cyc2"/>
    <property type="match status" value="1"/>
</dbReference>
<dbReference type="InterPro" id="IPR019587">
    <property type="entry name" value="Polyketide_cyclase/dehydratase"/>
</dbReference>
<gene>
    <name evidence="1" type="ORF">ACFFGN_35385</name>
</gene>
<comment type="caution">
    <text evidence="1">The sequence shown here is derived from an EMBL/GenBank/DDBJ whole genome shotgun (WGS) entry which is preliminary data.</text>
</comment>
<reference evidence="1 2" key="1">
    <citation type="submission" date="2024-09" db="EMBL/GenBank/DDBJ databases">
        <authorList>
            <person name="Sun Q."/>
            <person name="Mori K."/>
        </authorList>
    </citation>
    <scope>NUCLEOTIDE SEQUENCE [LARGE SCALE GENOMIC DNA]</scope>
    <source>
        <strain evidence="1 2">CGMCC 1.15906</strain>
    </source>
</reference>
<dbReference type="RefSeq" id="WP_380057418.1">
    <property type="nucleotide sequence ID" value="NZ_JBHLTC010000053.1"/>
</dbReference>
<sequence length="138" mass="15442">MRFAASVTIDAPAERVWEIYSDVERWPEWTGTVTSVERLDPGQLRIGARTRIRQPRLPTAIWTVTEWVPNEYFAWTSTAPGIKTTGGHRLESTPAGTLVTASIDQLGPLGPILGLAYRKLTNRYLSLETQGLRTRCTT</sequence>
<dbReference type="InterPro" id="IPR023393">
    <property type="entry name" value="START-like_dom_sf"/>
</dbReference>
<name>A0ABV6R0C3_9ACTN</name>
<dbReference type="SUPFAM" id="SSF55961">
    <property type="entry name" value="Bet v1-like"/>
    <property type="match status" value="1"/>
</dbReference>
<dbReference type="Proteomes" id="UP001589890">
    <property type="component" value="Unassembled WGS sequence"/>
</dbReference>
<keyword evidence="2" id="KW-1185">Reference proteome</keyword>
<protein>
    <submittedName>
        <fullName evidence="1">SRPBCC family protein</fullName>
    </submittedName>
</protein>
<evidence type="ECO:0000313" key="1">
    <source>
        <dbReference type="EMBL" id="MFC0629402.1"/>
    </source>
</evidence>